<evidence type="ECO:0000313" key="3">
    <source>
        <dbReference type="Proteomes" id="UP000070121"/>
    </source>
</evidence>
<proteinExistence type="predicted"/>
<feature type="compositionally biased region" description="Polar residues" evidence="1">
    <location>
        <begin position="77"/>
        <end position="86"/>
    </location>
</feature>
<keyword evidence="3" id="KW-1185">Reference proteome</keyword>
<evidence type="ECO:0000256" key="1">
    <source>
        <dbReference type="SAM" id="MobiDB-lite"/>
    </source>
</evidence>
<sequence length="116" mass="13009">MSSSLTILEVDLAIADLDQIEICQLKDALGRAKDIIKHLEELKDVDQTEIVQLQAHIHELGEIIKALKEENSRLKGRNSQILSNTQEPRHTAQGLSSHHHPYKSACLELTVRLGID</sequence>
<dbReference type="AlphaFoldDB" id="A0A135TQ98"/>
<name>A0A135TQ98_9PEZI</name>
<feature type="region of interest" description="Disordered" evidence="1">
    <location>
        <begin position="75"/>
        <end position="98"/>
    </location>
</feature>
<organism evidence="2 3">
    <name type="scientific">Colletotrichum salicis</name>
    <dbReference type="NCBI Taxonomy" id="1209931"/>
    <lineage>
        <taxon>Eukaryota</taxon>
        <taxon>Fungi</taxon>
        <taxon>Dikarya</taxon>
        <taxon>Ascomycota</taxon>
        <taxon>Pezizomycotina</taxon>
        <taxon>Sordariomycetes</taxon>
        <taxon>Hypocreomycetidae</taxon>
        <taxon>Glomerellales</taxon>
        <taxon>Glomerellaceae</taxon>
        <taxon>Colletotrichum</taxon>
        <taxon>Colletotrichum acutatum species complex</taxon>
    </lineage>
</organism>
<dbReference type="Proteomes" id="UP000070121">
    <property type="component" value="Unassembled WGS sequence"/>
</dbReference>
<evidence type="ECO:0000313" key="2">
    <source>
        <dbReference type="EMBL" id="KXH50305.1"/>
    </source>
</evidence>
<gene>
    <name evidence="2" type="ORF">CSAL01_09261</name>
</gene>
<dbReference type="EMBL" id="JFFI01001908">
    <property type="protein sequence ID" value="KXH50305.1"/>
    <property type="molecule type" value="Genomic_DNA"/>
</dbReference>
<comment type="caution">
    <text evidence="2">The sequence shown here is derived from an EMBL/GenBank/DDBJ whole genome shotgun (WGS) entry which is preliminary data.</text>
</comment>
<reference evidence="2 3" key="1">
    <citation type="submission" date="2014-02" db="EMBL/GenBank/DDBJ databases">
        <title>The genome sequence of Colletotrichum salicis CBS 607.94.</title>
        <authorList>
            <person name="Baroncelli R."/>
            <person name="Thon M.R."/>
        </authorList>
    </citation>
    <scope>NUCLEOTIDE SEQUENCE [LARGE SCALE GENOMIC DNA]</scope>
    <source>
        <strain evidence="2 3">CBS 607.94</strain>
    </source>
</reference>
<protein>
    <submittedName>
        <fullName evidence="2">Uncharacterized protein</fullName>
    </submittedName>
</protein>
<dbReference type="OrthoDB" id="4845940at2759"/>
<accession>A0A135TQ98</accession>